<dbReference type="Proteomes" id="UP000275408">
    <property type="component" value="Unassembled WGS sequence"/>
</dbReference>
<feature type="region of interest" description="Disordered" evidence="1">
    <location>
        <begin position="168"/>
        <end position="217"/>
    </location>
</feature>
<feature type="compositionally biased region" description="Polar residues" evidence="1">
    <location>
        <begin position="190"/>
        <end position="202"/>
    </location>
</feature>
<dbReference type="OrthoDB" id="10399582at2759"/>
<proteinExistence type="predicted"/>
<keyword evidence="3" id="KW-1185">Reference proteome</keyword>
<name>A0A3M6UBS8_POCDA</name>
<evidence type="ECO:0000256" key="1">
    <source>
        <dbReference type="SAM" id="MobiDB-lite"/>
    </source>
</evidence>
<evidence type="ECO:0000313" key="3">
    <source>
        <dbReference type="Proteomes" id="UP000275408"/>
    </source>
</evidence>
<organism evidence="2 3">
    <name type="scientific">Pocillopora damicornis</name>
    <name type="common">Cauliflower coral</name>
    <name type="synonym">Millepora damicornis</name>
    <dbReference type="NCBI Taxonomy" id="46731"/>
    <lineage>
        <taxon>Eukaryota</taxon>
        <taxon>Metazoa</taxon>
        <taxon>Cnidaria</taxon>
        <taxon>Anthozoa</taxon>
        <taxon>Hexacorallia</taxon>
        <taxon>Scleractinia</taxon>
        <taxon>Astrocoeniina</taxon>
        <taxon>Pocilloporidae</taxon>
        <taxon>Pocillopora</taxon>
    </lineage>
</organism>
<dbReference type="AlphaFoldDB" id="A0A3M6UBS8"/>
<feature type="compositionally biased region" description="Polar residues" evidence="1">
    <location>
        <begin position="168"/>
        <end position="179"/>
    </location>
</feature>
<comment type="caution">
    <text evidence="2">The sequence shown here is derived from an EMBL/GenBank/DDBJ whole genome shotgun (WGS) entry which is preliminary data.</text>
</comment>
<evidence type="ECO:0000313" key="2">
    <source>
        <dbReference type="EMBL" id="RMX51112.1"/>
    </source>
</evidence>
<gene>
    <name evidence="2" type="ORF">pdam_00017895</name>
</gene>
<sequence length="239" mass="26472">MVEFPSWNISQYRQTDYFILTSSEYRVRIQKLSSDGSTQSCIEEAEWYKRCRAWVNMTYLGNDMAGVKIIVGNESMGGVFRVYLYCTGGSGTCSSDPLMEVHLVIRDKECFTMHTVTSFLENETSGPLELGVNSLLSQMNNNDIVRVCSFVCYNGVAFKTNASASVVGPTQKTKNTRAQLNRGREAKSSVPYSPTIPTTQGLQLPESRSKKNRNGGLSRKTGVSALLQAVLLFVMAVLI</sequence>
<dbReference type="EMBL" id="RCHS01001822">
    <property type="protein sequence ID" value="RMX51112.1"/>
    <property type="molecule type" value="Genomic_DNA"/>
</dbReference>
<protein>
    <submittedName>
        <fullName evidence="2">Uncharacterized protein</fullName>
    </submittedName>
</protein>
<reference evidence="2 3" key="1">
    <citation type="journal article" date="2018" name="Sci. Rep.">
        <title>Comparative analysis of the Pocillopora damicornis genome highlights role of immune system in coral evolution.</title>
        <authorList>
            <person name="Cunning R."/>
            <person name="Bay R.A."/>
            <person name="Gillette P."/>
            <person name="Baker A.C."/>
            <person name="Traylor-Knowles N."/>
        </authorList>
    </citation>
    <scope>NUCLEOTIDE SEQUENCE [LARGE SCALE GENOMIC DNA]</scope>
    <source>
        <strain evidence="2">RSMAS</strain>
        <tissue evidence="2">Whole animal</tissue>
    </source>
</reference>
<accession>A0A3M6UBS8</accession>